<dbReference type="EMBL" id="JAFJYH010000060">
    <property type="protein sequence ID" value="KAG4421727.1"/>
    <property type="molecule type" value="Genomic_DNA"/>
</dbReference>
<evidence type="ECO:0000259" key="3">
    <source>
        <dbReference type="Pfam" id="PF24883"/>
    </source>
</evidence>
<dbReference type="Pfam" id="PF24883">
    <property type="entry name" value="NPHP3_N"/>
    <property type="match status" value="1"/>
</dbReference>
<dbReference type="Gene3D" id="3.40.50.300">
    <property type="entry name" value="P-loop containing nucleotide triphosphate hydrolases"/>
    <property type="match status" value="1"/>
</dbReference>
<protein>
    <recommendedName>
        <fullName evidence="7">NACHT domain-containing protein</fullName>
    </recommendedName>
</protein>
<organism evidence="5 6">
    <name type="scientific">Cadophora malorum</name>
    <dbReference type="NCBI Taxonomy" id="108018"/>
    <lineage>
        <taxon>Eukaryota</taxon>
        <taxon>Fungi</taxon>
        <taxon>Dikarya</taxon>
        <taxon>Ascomycota</taxon>
        <taxon>Pezizomycotina</taxon>
        <taxon>Leotiomycetes</taxon>
        <taxon>Helotiales</taxon>
        <taxon>Ploettnerulaceae</taxon>
        <taxon>Cadophora</taxon>
    </lineage>
</organism>
<evidence type="ECO:0000256" key="1">
    <source>
        <dbReference type="ARBA" id="ARBA00022737"/>
    </source>
</evidence>
<evidence type="ECO:0000259" key="4">
    <source>
        <dbReference type="Pfam" id="PF25053"/>
    </source>
</evidence>
<name>A0A8H7TM26_9HELO</name>
<dbReference type="SUPFAM" id="SSF52540">
    <property type="entry name" value="P-loop containing nucleoside triphosphate hydrolases"/>
    <property type="match status" value="1"/>
</dbReference>
<reference evidence="5" key="1">
    <citation type="submission" date="2021-02" db="EMBL/GenBank/DDBJ databases">
        <title>Genome sequence Cadophora malorum strain M34.</title>
        <authorList>
            <person name="Stefanovic E."/>
            <person name="Vu D."/>
            <person name="Scully C."/>
            <person name="Dijksterhuis J."/>
            <person name="Roader J."/>
            <person name="Houbraken J."/>
        </authorList>
    </citation>
    <scope>NUCLEOTIDE SEQUENCE</scope>
    <source>
        <strain evidence="5">M34</strain>
    </source>
</reference>
<evidence type="ECO:0000313" key="6">
    <source>
        <dbReference type="Proteomes" id="UP000664132"/>
    </source>
</evidence>
<dbReference type="OrthoDB" id="443402at2759"/>
<dbReference type="AlphaFoldDB" id="A0A8H7TM26"/>
<dbReference type="PANTHER" id="PTHR10039:SF5">
    <property type="entry name" value="NACHT DOMAIN-CONTAINING PROTEIN"/>
    <property type="match status" value="1"/>
</dbReference>
<feature type="domain" description="DUF7791" evidence="4">
    <location>
        <begin position="580"/>
        <end position="739"/>
    </location>
</feature>
<feature type="domain" description="Nephrocystin 3-like N-terminal" evidence="3">
    <location>
        <begin position="291"/>
        <end position="470"/>
    </location>
</feature>
<dbReference type="Pfam" id="PF25053">
    <property type="entry name" value="DUF7791"/>
    <property type="match status" value="1"/>
</dbReference>
<proteinExistence type="predicted"/>
<dbReference type="InterPro" id="IPR056884">
    <property type="entry name" value="NPHP3-like_N"/>
</dbReference>
<keyword evidence="1" id="KW-0677">Repeat</keyword>
<sequence length="1007" mass="114214">MIEVLAAIALAGNILEFTRLGISLLHDTRELYKSAKGSLSVNDQLELITIDLEAFVAKLREPNPGTTIETSFQALLTETQCVAKELLDRLEGLKSKDSRGKKWESFRKAIKGAWTKDEIEELTKKLFRFKDAVESHIMHSILKAIDESSIKTYERLDAIDSRTQLIVSSLLENTVRMKTHAALVEGIQAQMDALVLLVRRNYEARSDEHHHARRTIAREIAGDANEITARFEMLSVSEKDERKLKHDIDAAIIQSLAYSSMTERYENITEAFPKTFDWIFEPSTGMQPKWSNFSEWLKTGSGIYWIAGKAGSGKSTLIRYIYEDERTRDYLKSWAKSSGNSSRETPLCVATFFFWLSGTPMQKSELGLLRALLHQVLSSCPQMGSVAFPDIWSKNYSDAIDGLSSDWINALPLKRLRSALQRVAEQTKIPLKIFFLVDGLDEFAGDHEELATLFKVISRSSTIKICVSSRPWIIFEQIYGLRPSLRLQDLTEGDIAFYVNSKFDGSSPFQRLRSLQPELADLLRDEVIEKAEGVFLWVQIVVDSLLTGIRNEDDMAILRQRLTAMPPKLEDLYRHLMSLIDPVYQIWASKVFQIVRAGRALGVEETIGPGARAEGSTPLRLCTLFFAMSENLRIITKHPQNIHVLEVLTSTVSVELSETDLLSARCKITKTRLTVRCAGLLEVPTYDRIGSDAPIQFLHRTARDFIYNDATWKEILDKTKSSKFNANRAGFNGLVLEIAFDSSSGAPSTKQLCRKTANAMLFAHQLQKEMEFTPDDSHTVDTMDLIMTNKSSRKRRRASKKHWTSGIIGDSLRIEDDISYLAYCALYGLSDYINEQLGTLPQQDSANAASKFLHIILPAENWPAGVYFPHPQPYMVSTLFRHGADPNHTRGKPPFVRGPWSNLLERLSQSNKDERVMCASISGYVLIMKLFVEAGAASTIGAYSAHSVAREKLLPYFEKEATELLERIEDRIEREENEEFDQIEEEIIMERQEASEPERKKQRVDRM</sequence>
<gene>
    <name evidence="5" type="ORF">IFR04_005103</name>
</gene>
<accession>A0A8H7TM26</accession>
<keyword evidence="6" id="KW-1185">Reference proteome</keyword>
<feature type="region of interest" description="Disordered" evidence="2">
    <location>
        <begin position="988"/>
        <end position="1007"/>
    </location>
</feature>
<evidence type="ECO:0000256" key="2">
    <source>
        <dbReference type="SAM" id="MobiDB-lite"/>
    </source>
</evidence>
<evidence type="ECO:0000313" key="5">
    <source>
        <dbReference type="EMBL" id="KAG4421727.1"/>
    </source>
</evidence>
<dbReference type="Proteomes" id="UP000664132">
    <property type="component" value="Unassembled WGS sequence"/>
</dbReference>
<comment type="caution">
    <text evidence="5">The sequence shown here is derived from an EMBL/GenBank/DDBJ whole genome shotgun (WGS) entry which is preliminary data.</text>
</comment>
<dbReference type="InterPro" id="IPR027417">
    <property type="entry name" value="P-loop_NTPase"/>
</dbReference>
<dbReference type="InterPro" id="IPR056693">
    <property type="entry name" value="DUF7791"/>
</dbReference>
<evidence type="ECO:0008006" key="7">
    <source>
        <dbReference type="Google" id="ProtNLM"/>
    </source>
</evidence>
<dbReference type="PANTHER" id="PTHR10039">
    <property type="entry name" value="AMELOGENIN"/>
    <property type="match status" value="1"/>
</dbReference>